<dbReference type="Pfam" id="PF01209">
    <property type="entry name" value="Ubie_methyltran"/>
    <property type="match status" value="1"/>
</dbReference>
<dbReference type="CDD" id="cd02440">
    <property type="entry name" value="AdoMet_MTases"/>
    <property type="match status" value="1"/>
</dbReference>
<dbReference type="InterPro" id="IPR029063">
    <property type="entry name" value="SAM-dependent_MTases_sf"/>
</dbReference>
<dbReference type="SUPFAM" id="SSF53335">
    <property type="entry name" value="S-adenosyl-L-methionine-dependent methyltransferases"/>
    <property type="match status" value="1"/>
</dbReference>
<dbReference type="GO" id="GO:0008168">
    <property type="term" value="F:methyltransferase activity"/>
    <property type="evidence" value="ECO:0007669"/>
    <property type="project" value="TreeGrafter"/>
</dbReference>
<dbReference type="EMBL" id="JAABOE010000042">
    <property type="protein sequence ID" value="KAF3178142.1"/>
    <property type="molecule type" value="Genomic_DNA"/>
</dbReference>
<dbReference type="PANTHER" id="PTHR43591:SF24">
    <property type="entry name" value="2-METHOXY-6-POLYPRENYL-1,4-BENZOQUINOL METHYLASE, MITOCHONDRIAL"/>
    <property type="match status" value="1"/>
</dbReference>
<organism evidence="1 2">
    <name type="scientific">Orbilia oligospora</name>
    <name type="common">Nematode-trapping fungus</name>
    <name type="synonym">Arthrobotrys oligospora</name>
    <dbReference type="NCBI Taxonomy" id="2813651"/>
    <lineage>
        <taxon>Eukaryota</taxon>
        <taxon>Fungi</taxon>
        <taxon>Dikarya</taxon>
        <taxon>Ascomycota</taxon>
        <taxon>Pezizomycotina</taxon>
        <taxon>Orbiliomycetes</taxon>
        <taxon>Orbiliales</taxon>
        <taxon>Orbiliaceae</taxon>
        <taxon>Orbilia</taxon>
    </lineage>
</organism>
<gene>
    <name evidence="1" type="ORF">TWF788_007585</name>
</gene>
<protein>
    <recommendedName>
        <fullName evidence="3">Methyltransferase domain-containing protein</fullName>
    </recommendedName>
</protein>
<accession>A0A7C8PSW3</accession>
<name>A0A7C8PSW3_ORBOL</name>
<dbReference type="AlphaFoldDB" id="A0A7C8PSW3"/>
<evidence type="ECO:0000313" key="2">
    <source>
        <dbReference type="Proteomes" id="UP000479691"/>
    </source>
</evidence>
<dbReference type="PANTHER" id="PTHR43591">
    <property type="entry name" value="METHYLTRANSFERASE"/>
    <property type="match status" value="1"/>
</dbReference>
<proteinExistence type="predicted"/>
<dbReference type="Gene3D" id="3.40.50.150">
    <property type="entry name" value="Vaccinia Virus protein VP39"/>
    <property type="match status" value="1"/>
</dbReference>
<reference evidence="1 2" key="1">
    <citation type="submission" date="2019-06" db="EMBL/GenBank/DDBJ databases">
        <authorList>
            <person name="Palmer J.M."/>
        </authorList>
    </citation>
    <scope>NUCLEOTIDE SEQUENCE [LARGE SCALE GENOMIC DNA]</scope>
    <source>
        <strain evidence="1 2">TWF788</strain>
    </source>
</reference>
<evidence type="ECO:0000313" key="1">
    <source>
        <dbReference type="EMBL" id="KAF3178142.1"/>
    </source>
</evidence>
<dbReference type="Proteomes" id="UP000479691">
    <property type="component" value="Unassembled WGS sequence"/>
</dbReference>
<evidence type="ECO:0008006" key="3">
    <source>
        <dbReference type="Google" id="ProtNLM"/>
    </source>
</evidence>
<sequence>MHMRPWMHPNYVNVGRSIKQLSGVLSNEFETIFQSQFFKCKRVYFPKRGYQTNVNILPILPVYKINSTMSEPNHPLASRFAAADVYEKLTGGWPARVARNLIANLPVPITPKSKIFDNCCGSGAVTTAIINSTHQKGFIPKINATDLSPGMVDHVSKLFNDIPEIETKIMDAQKLEFAENSFSHIICAFGVFFCPDYEAGYREMYRVAAPGSVTVITSWKVVGWLPLVNYVIKKVRPDQEDWTFPAPPGFKENEWVKERMLEAGWKDVEVREIEDYTSTTSETGDALISIVKDAFEGWTDEEKARWGPLFMEAAKVYGIPETPEGGWKLRMVALAATGRK</sequence>
<comment type="caution">
    <text evidence="1">The sequence shown here is derived from an EMBL/GenBank/DDBJ whole genome shotgun (WGS) entry which is preliminary data.</text>
</comment>